<protein>
    <submittedName>
        <fullName evidence="1">Uncharacterized protein</fullName>
    </submittedName>
</protein>
<dbReference type="RefSeq" id="WP_294184390.1">
    <property type="nucleotide sequence ID" value="NZ_JBGFFE010000029.1"/>
</dbReference>
<gene>
    <name evidence="1" type="ORF">AB8S09_14220</name>
</gene>
<dbReference type="Proteomes" id="UP001565220">
    <property type="component" value="Unassembled WGS sequence"/>
</dbReference>
<reference evidence="1 2" key="1">
    <citation type="submission" date="2024-08" db="EMBL/GenBank/DDBJ databases">
        <title>Clostridium lapicellarii sp. nov., and Clostridium renhuaiense sp. nov., two species isolated from the mud in a fermentation cellar used for producing sauce-flavour Chinese liquors.</title>
        <authorList>
            <person name="Yang F."/>
            <person name="Wang H."/>
            <person name="Chen L.Q."/>
            <person name="Zhou N."/>
            <person name="Lu J.J."/>
            <person name="Pu X.X."/>
            <person name="Wan B."/>
            <person name="Wang L."/>
            <person name="Liu S.J."/>
        </authorList>
    </citation>
    <scope>NUCLEOTIDE SEQUENCE [LARGE SCALE GENOMIC DNA]</scope>
    <source>
        <strain evidence="1 2">MT-113</strain>
    </source>
</reference>
<organism evidence="1 2">
    <name type="scientific">Clostridium lapidicellarium</name>
    <dbReference type="NCBI Taxonomy" id="3240931"/>
    <lineage>
        <taxon>Bacteria</taxon>
        <taxon>Bacillati</taxon>
        <taxon>Bacillota</taxon>
        <taxon>Clostridia</taxon>
        <taxon>Eubacteriales</taxon>
        <taxon>Clostridiaceae</taxon>
        <taxon>Clostridium</taxon>
    </lineage>
</organism>
<comment type="caution">
    <text evidence="1">The sequence shown here is derived from an EMBL/GenBank/DDBJ whole genome shotgun (WGS) entry which is preliminary data.</text>
</comment>
<sequence>MMTKSEFLKKAEEICLRDDCSISNAIDAVIYENKITNAEFIALFCKGKSSIG</sequence>
<proteinExistence type="predicted"/>
<evidence type="ECO:0000313" key="2">
    <source>
        <dbReference type="Proteomes" id="UP001565220"/>
    </source>
</evidence>
<dbReference type="EMBL" id="JBGFFE010000029">
    <property type="protein sequence ID" value="MEY8764776.1"/>
    <property type="molecule type" value="Genomic_DNA"/>
</dbReference>
<keyword evidence="2" id="KW-1185">Reference proteome</keyword>
<name>A0ABV4E0V1_9CLOT</name>
<evidence type="ECO:0000313" key="1">
    <source>
        <dbReference type="EMBL" id="MEY8764776.1"/>
    </source>
</evidence>
<accession>A0ABV4E0V1</accession>